<evidence type="ECO:0000313" key="2">
    <source>
        <dbReference type="EMBL" id="KAJ7697453.1"/>
    </source>
</evidence>
<accession>A0AAD7DR80</accession>
<dbReference type="Proteomes" id="UP001221757">
    <property type="component" value="Unassembled WGS sequence"/>
</dbReference>
<feature type="compositionally biased region" description="Basic and acidic residues" evidence="1">
    <location>
        <begin position="258"/>
        <end position="278"/>
    </location>
</feature>
<feature type="region of interest" description="Disordered" evidence="1">
    <location>
        <begin position="150"/>
        <end position="180"/>
    </location>
</feature>
<comment type="caution">
    <text evidence="2">The sequence shown here is derived from an EMBL/GenBank/DDBJ whole genome shotgun (WGS) entry which is preliminary data.</text>
</comment>
<organism evidence="2 3">
    <name type="scientific">Mycena rosella</name>
    <name type="common">Pink bonnet</name>
    <name type="synonym">Agaricus rosellus</name>
    <dbReference type="NCBI Taxonomy" id="1033263"/>
    <lineage>
        <taxon>Eukaryota</taxon>
        <taxon>Fungi</taxon>
        <taxon>Dikarya</taxon>
        <taxon>Basidiomycota</taxon>
        <taxon>Agaricomycotina</taxon>
        <taxon>Agaricomycetes</taxon>
        <taxon>Agaricomycetidae</taxon>
        <taxon>Agaricales</taxon>
        <taxon>Marasmiineae</taxon>
        <taxon>Mycenaceae</taxon>
        <taxon>Mycena</taxon>
    </lineage>
</organism>
<evidence type="ECO:0000313" key="3">
    <source>
        <dbReference type="Proteomes" id="UP001221757"/>
    </source>
</evidence>
<dbReference type="EMBL" id="JARKIE010000030">
    <property type="protein sequence ID" value="KAJ7697453.1"/>
    <property type="molecule type" value="Genomic_DNA"/>
</dbReference>
<feature type="region of interest" description="Disordered" evidence="1">
    <location>
        <begin position="1"/>
        <end position="24"/>
    </location>
</feature>
<proteinExistence type="predicted"/>
<dbReference type="AlphaFoldDB" id="A0AAD7DR80"/>
<reference evidence="2" key="1">
    <citation type="submission" date="2023-03" db="EMBL/GenBank/DDBJ databases">
        <title>Massive genome expansion in bonnet fungi (Mycena s.s.) driven by repeated elements and novel gene families across ecological guilds.</title>
        <authorList>
            <consortium name="Lawrence Berkeley National Laboratory"/>
            <person name="Harder C.B."/>
            <person name="Miyauchi S."/>
            <person name="Viragh M."/>
            <person name="Kuo A."/>
            <person name="Thoen E."/>
            <person name="Andreopoulos B."/>
            <person name="Lu D."/>
            <person name="Skrede I."/>
            <person name="Drula E."/>
            <person name="Henrissat B."/>
            <person name="Morin E."/>
            <person name="Kohler A."/>
            <person name="Barry K."/>
            <person name="LaButti K."/>
            <person name="Morin E."/>
            <person name="Salamov A."/>
            <person name="Lipzen A."/>
            <person name="Mereny Z."/>
            <person name="Hegedus B."/>
            <person name="Baldrian P."/>
            <person name="Stursova M."/>
            <person name="Weitz H."/>
            <person name="Taylor A."/>
            <person name="Grigoriev I.V."/>
            <person name="Nagy L.G."/>
            <person name="Martin F."/>
            <person name="Kauserud H."/>
        </authorList>
    </citation>
    <scope>NUCLEOTIDE SEQUENCE</scope>
    <source>
        <strain evidence="2">CBHHK067</strain>
    </source>
</reference>
<gene>
    <name evidence="2" type="ORF">B0H17DRAFT_1052239</name>
</gene>
<keyword evidence="3" id="KW-1185">Reference proteome</keyword>
<sequence>MEIGWNPASAAQPATRMHHSAQNDCGCPGSGRWFRAPNISMRGRHTLDSECAAMGPTSPESDCDRSREAPVSVRATVTLSAPTVLARGRSIRVRYCVARFGRLVWGATMGTVRGRARSGRLRCEAPAGEVGDARTQVGLTTKGIWRWGMRGSAARARRRRSHATAMKSRRRKAAPPIAPPSSAPRRWLVLFALVARRDPRREEGNGVEAIAGGKVRATDIRDVVGEGGGGGDGGEMGAGTVGQKVTTALASRARHSRSSREHVSSRHWPEEEHPWEKL</sequence>
<feature type="compositionally biased region" description="Basic residues" evidence="1">
    <location>
        <begin position="155"/>
        <end position="173"/>
    </location>
</feature>
<evidence type="ECO:0000256" key="1">
    <source>
        <dbReference type="SAM" id="MobiDB-lite"/>
    </source>
</evidence>
<name>A0AAD7DR80_MYCRO</name>
<feature type="region of interest" description="Disordered" evidence="1">
    <location>
        <begin position="221"/>
        <end position="278"/>
    </location>
</feature>
<feature type="compositionally biased region" description="Gly residues" evidence="1">
    <location>
        <begin position="225"/>
        <end position="240"/>
    </location>
</feature>
<protein>
    <submittedName>
        <fullName evidence="2">Uncharacterized protein</fullName>
    </submittedName>
</protein>